<dbReference type="PROSITE" id="PS51330">
    <property type="entry name" value="DHFR_2"/>
    <property type="match status" value="1"/>
</dbReference>
<evidence type="ECO:0000313" key="10">
    <source>
        <dbReference type="Proteomes" id="UP000324629"/>
    </source>
</evidence>
<name>A0A5J4N5Y0_9TREM</name>
<dbReference type="GO" id="GO:0050661">
    <property type="term" value="F:NADP binding"/>
    <property type="evidence" value="ECO:0007669"/>
    <property type="project" value="InterPro"/>
</dbReference>
<dbReference type="Gene3D" id="3.40.430.10">
    <property type="entry name" value="Dihydrofolate Reductase, subunit A"/>
    <property type="match status" value="1"/>
</dbReference>
<keyword evidence="4" id="KW-0521">NADP</keyword>
<proteinExistence type="inferred from homology"/>
<keyword evidence="10" id="KW-1185">Reference proteome</keyword>
<reference evidence="9 10" key="1">
    <citation type="journal article" date="2019" name="Gigascience">
        <title>Whole-genome sequence of the oriental lung fluke Paragonimus westermani.</title>
        <authorList>
            <person name="Oey H."/>
            <person name="Zakrzewski M."/>
            <person name="Narain K."/>
            <person name="Devi K.R."/>
            <person name="Agatsuma T."/>
            <person name="Nawaratna S."/>
            <person name="Gobert G.N."/>
            <person name="Jones M.K."/>
            <person name="Ragan M.A."/>
            <person name="McManus D.P."/>
            <person name="Krause L."/>
        </authorList>
    </citation>
    <scope>NUCLEOTIDE SEQUENCE [LARGE SCALE GENOMIC DNA]</scope>
    <source>
        <strain evidence="9 10">IND2009</strain>
    </source>
</reference>
<evidence type="ECO:0000256" key="2">
    <source>
        <dbReference type="ARBA" id="ARBA00012856"/>
    </source>
</evidence>
<dbReference type="GO" id="GO:0046654">
    <property type="term" value="P:tetrahydrofolate biosynthetic process"/>
    <property type="evidence" value="ECO:0007669"/>
    <property type="project" value="UniProtKB-UniPathway"/>
</dbReference>
<keyword evidence="3" id="KW-0554">One-carbon metabolism</keyword>
<sequence>MHTLNIIVAVSSNGGIGLKGRLPWRLKKDMAFFKKITTDARPGLKNAVIMGRNTWDSIPDKAKPLPDRINVIISSQLCLPPSGTYLVRSFTECMNLLNGDLRTQVDKVFIIGGSQLYREILQQTLYPVRIFCTHVENHVECDTFFPEVIWDKLKQLRLPEVPSESVEENGYSYRFVVYEYGTQ</sequence>
<comment type="caution">
    <text evidence="9">The sequence shown here is derived from an EMBL/GenBank/DDBJ whole genome shotgun (WGS) entry which is preliminary data.</text>
</comment>
<dbReference type="GO" id="GO:0046655">
    <property type="term" value="P:folic acid metabolic process"/>
    <property type="evidence" value="ECO:0007669"/>
    <property type="project" value="TreeGrafter"/>
</dbReference>
<comment type="pathway">
    <text evidence="1">Cofactor biosynthesis; tetrahydrofolate biosynthesis; 5,6,7,8-tetrahydrofolate from 7,8-dihydrofolate: step 1/1.</text>
</comment>
<dbReference type="EMBL" id="QNGE01007796">
    <property type="protein sequence ID" value="KAA3670925.1"/>
    <property type="molecule type" value="Genomic_DNA"/>
</dbReference>
<dbReference type="EC" id="1.5.1.3" evidence="2"/>
<dbReference type="PRINTS" id="PR00070">
    <property type="entry name" value="DHFR"/>
</dbReference>
<dbReference type="GO" id="GO:0004146">
    <property type="term" value="F:dihydrofolate reductase activity"/>
    <property type="evidence" value="ECO:0007669"/>
    <property type="project" value="UniProtKB-EC"/>
</dbReference>
<organism evidence="9 10">
    <name type="scientific">Paragonimus westermani</name>
    <dbReference type="NCBI Taxonomy" id="34504"/>
    <lineage>
        <taxon>Eukaryota</taxon>
        <taxon>Metazoa</taxon>
        <taxon>Spiralia</taxon>
        <taxon>Lophotrochozoa</taxon>
        <taxon>Platyhelminthes</taxon>
        <taxon>Trematoda</taxon>
        <taxon>Digenea</taxon>
        <taxon>Plagiorchiida</taxon>
        <taxon>Troglotremata</taxon>
        <taxon>Troglotrematidae</taxon>
        <taxon>Paragonimus</taxon>
    </lineage>
</organism>
<evidence type="ECO:0000256" key="4">
    <source>
        <dbReference type="ARBA" id="ARBA00022857"/>
    </source>
</evidence>
<evidence type="ECO:0000256" key="7">
    <source>
        <dbReference type="RuleBase" id="RU004474"/>
    </source>
</evidence>
<dbReference type="GO" id="GO:0046452">
    <property type="term" value="P:dihydrofolate metabolic process"/>
    <property type="evidence" value="ECO:0007669"/>
    <property type="project" value="TreeGrafter"/>
</dbReference>
<dbReference type="UniPathway" id="UPA00077">
    <property type="reaction ID" value="UER00158"/>
</dbReference>
<dbReference type="PROSITE" id="PS00075">
    <property type="entry name" value="DHFR_1"/>
    <property type="match status" value="1"/>
</dbReference>
<dbReference type="GO" id="GO:0005739">
    <property type="term" value="C:mitochondrion"/>
    <property type="evidence" value="ECO:0007669"/>
    <property type="project" value="TreeGrafter"/>
</dbReference>
<evidence type="ECO:0000256" key="1">
    <source>
        <dbReference type="ARBA" id="ARBA00004903"/>
    </source>
</evidence>
<dbReference type="GO" id="GO:0006730">
    <property type="term" value="P:one-carbon metabolic process"/>
    <property type="evidence" value="ECO:0007669"/>
    <property type="project" value="UniProtKB-KW"/>
</dbReference>
<dbReference type="PANTHER" id="PTHR48069">
    <property type="entry name" value="DIHYDROFOLATE REDUCTASE"/>
    <property type="match status" value="1"/>
</dbReference>
<dbReference type="Proteomes" id="UP000324629">
    <property type="component" value="Unassembled WGS sequence"/>
</dbReference>
<comment type="similarity">
    <text evidence="7">Belongs to the dihydrofolate reductase family.</text>
</comment>
<dbReference type="InterPro" id="IPR012259">
    <property type="entry name" value="DHFR"/>
</dbReference>
<dbReference type="AlphaFoldDB" id="A0A5J4N5Y0"/>
<comment type="catalytic activity">
    <reaction evidence="6">
        <text>(6S)-5,6,7,8-tetrahydrofolate + NADP(+) = 7,8-dihydrofolate + NADPH + H(+)</text>
        <dbReference type="Rhea" id="RHEA:15009"/>
        <dbReference type="ChEBI" id="CHEBI:15378"/>
        <dbReference type="ChEBI" id="CHEBI:57451"/>
        <dbReference type="ChEBI" id="CHEBI:57453"/>
        <dbReference type="ChEBI" id="CHEBI:57783"/>
        <dbReference type="ChEBI" id="CHEBI:58349"/>
        <dbReference type="EC" id="1.5.1.3"/>
    </reaction>
</comment>
<dbReference type="CDD" id="cd00209">
    <property type="entry name" value="DHFR"/>
    <property type="match status" value="1"/>
</dbReference>
<gene>
    <name evidence="9" type="ORF">DEA37_0010228</name>
</gene>
<dbReference type="InterPro" id="IPR024072">
    <property type="entry name" value="DHFR-like_dom_sf"/>
</dbReference>
<evidence type="ECO:0000256" key="3">
    <source>
        <dbReference type="ARBA" id="ARBA00022563"/>
    </source>
</evidence>
<feature type="domain" description="DHFR" evidence="8">
    <location>
        <begin position="3"/>
        <end position="180"/>
    </location>
</feature>
<dbReference type="PANTHER" id="PTHR48069:SF3">
    <property type="entry name" value="DIHYDROFOLATE REDUCTASE"/>
    <property type="match status" value="1"/>
</dbReference>
<evidence type="ECO:0000256" key="5">
    <source>
        <dbReference type="ARBA" id="ARBA00023002"/>
    </source>
</evidence>
<evidence type="ECO:0000259" key="8">
    <source>
        <dbReference type="PROSITE" id="PS51330"/>
    </source>
</evidence>
<dbReference type="SUPFAM" id="SSF53597">
    <property type="entry name" value="Dihydrofolate reductase-like"/>
    <property type="match status" value="1"/>
</dbReference>
<keyword evidence="5" id="KW-0560">Oxidoreductase</keyword>
<dbReference type="InterPro" id="IPR001796">
    <property type="entry name" value="DHFR_dom"/>
</dbReference>
<protein>
    <recommendedName>
        <fullName evidence="2">dihydrofolate reductase</fullName>
        <ecNumber evidence="2">1.5.1.3</ecNumber>
    </recommendedName>
</protein>
<evidence type="ECO:0000313" key="9">
    <source>
        <dbReference type="EMBL" id="KAA3670925.1"/>
    </source>
</evidence>
<accession>A0A5J4N5Y0</accession>
<dbReference type="Pfam" id="PF00186">
    <property type="entry name" value="DHFR_1"/>
    <property type="match status" value="1"/>
</dbReference>
<evidence type="ECO:0000256" key="6">
    <source>
        <dbReference type="ARBA" id="ARBA00048873"/>
    </source>
</evidence>
<dbReference type="InterPro" id="IPR017925">
    <property type="entry name" value="DHFR_CS"/>
</dbReference>